<dbReference type="Proteomes" id="UP000325440">
    <property type="component" value="Unassembled WGS sequence"/>
</dbReference>
<gene>
    <name evidence="1" type="ORF">CINCED_3A024368</name>
</gene>
<organism evidence="1 2">
    <name type="scientific">Cinara cedri</name>
    <dbReference type="NCBI Taxonomy" id="506608"/>
    <lineage>
        <taxon>Eukaryota</taxon>
        <taxon>Metazoa</taxon>
        <taxon>Ecdysozoa</taxon>
        <taxon>Arthropoda</taxon>
        <taxon>Hexapoda</taxon>
        <taxon>Insecta</taxon>
        <taxon>Pterygota</taxon>
        <taxon>Neoptera</taxon>
        <taxon>Paraneoptera</taxon>
        <taxon>Hemiptera</taxon>
        <taxon>Sternorrhyncha</taxon>
        <taxon>Aphidomorpha</taxon>
        <taxon>Aphidoidea</taxon>
        <taxon>Aphididae</taxon>
        <taxon>Lachninae</taxon>
        <taxon>Cinara</taxon>
    </lineage>
</organism>
<dbReference type="SUPFAM" id="SSF101738">
    <property type="entry name" value="SspB-like"/>
    <property type="match status" value="1"/>
</dbReference>
<dbReference type="InterPro" id="IPR036760">
    <property type="entry name" value="SspB-like_sf"/>
</dbReference>
<dbReference type="Pfam" id="PF04386">
    <property type="entry name" value="SspB"/>
    <property type="match status" value="1"/>
</dbReference>
<evidence type="ECO:0000313" key="1">
    <source>
        <dbReference type="EMBL" id="VVC46552.1"/>
    </source>
</evidence>
<proteinExistence type="predicted"/>
<dbReference type="AlphaFoldDB" id="A0A5E4NNL6"/>
<dbReference type="InterPro" id="IPR007481">
    <property type="entry name" value="SspB"/>
</dbReference>
<dbReference type="Gene3D" id="2.30.30.220">
    <property type="entry name" value="SspB-like"/>
    <property type="match status" value="1"/>
</dbReference>
<reference evidence="1 2" key="1">
    <citation type="submission" date="2019-08" db="EMBL/GenBank/DDBJ databases">
        <authorList>
            <person name="Alioto T."/>
            <person name="Alioto T."/>
            <person name="Gomez Garrido J."/>
        </authorList>
    </citation>
    <scope>NUCLEOTIDE SEQUENCE [LARGE SCALE GENOMIC DNA]</scope>
</reference>
<feature type="non-terminal residue" evidence="1">
    <location>
        <position position="1"/>
    </location>
</feature>
<accession>A0A5E4NNL6</accession>
<protein>
    <submittedName>
        <fullName evidence="1">Stringent starvation protein B</fullName>
    </submittedName>
</protein>
<keyword evidence="2" id="KW-1185">Reference proteome</keyword>
<dbReference type="OrthoDB" id="8300020at2759"/>
<name>A0A5E4NNL6_9HEMI</name>
<dbReference type="EMBL" id="CABPRJ010002764">
    <property type="protein sequence ID" value="VVC46552.1"/>
    <property type="molecule type" value="Genomic_DNA"/>
</dbReference>
<sequence length="113" mass="13134">VIKKALDTLLNNNFIPHLEVLFFTKLNGVIIPNYLKKAYPDQMLIVLQHQFYDLKVFENEFSVSLSFSGKQKQIVIPFLAISRFHDKISGDILMFTEDKNEECNEERIEKSPG</sequence>
<feature type="non-terminal residue" evidence="1">
    <location>
        <position position="113"/>
    </location>
</feature>
<evidence type="ECO:0000313" key="2">
    <source>
        <dbReference type="Proteomes" id="UP000325440"/>
    </source>
</evidence>